<gene>
    <name evidence="1" type="ORF">Bequi_02440</name>
</gene>
<reference evidence="1" key="1">
    <citation type="submission" date="2022-02" db="EMBL/GenBank/DDBJ databases">
        <authorList>
            <person name="Lee M."/>
            <person name="Kim S.-J."/>
            <person name="Jung M.-Y."/>
        </authorList>
    </citation>
    <scope>NUCLEOTIDE SEQUENCE</scope>
    <source>
        <strain evidence="1">JHP9</strain>
    </source>
</reference>
<accession>A0ABT0QX62</accession>
<comment type="caution">
    <text evidence="1">The sequence shown here is derived from an EMBL/GenBank/DDBJ whole genome shotgun (WGS) entry which is preliminary data.</text>
</comment>
<organism evidence="1 2">
    <name type="scientific">Brachybacterium equifaecis</name>
    <dbReference type="NCBI Taxonomy" id="2910770"/>
    <lineage>
        <taxon>Bacteria</taxon>
        <taxon>Bacillati</taxon>
        <taxon>Actinomycetota</taxon>
        <taxon>Actinomycetes</taxon>
        <taxon>Micrococcales</taxon>
        <taxon>Dermabacteraceae</taxon>
        <taxon>Brachybacterium</taxon>
    </lineage>
</organism>
<sequence>MHSAPAIEAVVRNPIDAQLASRLDAGETVLVAGLLRLLKANDTASRLDSGLVLAHVEMDVRIIGAPLR</sequence>
<name>A0ABT0QX62_9MICO</name>
<dbReference type="EMBL" id="JAKNCJ010000001">
    <property type="protein sequence ID" value="MCL6422257.1"/>
    <property type="molecule type" value="Genomic_DNA"/>
</dbReference>
<dbReference type="RefSeq" id="WP_129666707.1">
    <property type="nucleotide sequence ID" value="NZ_JAKNCJ010000001.1"/>
</dbReference>
<dbReference type="Proteomes" id="UP001203761">
    <property type="component" value="Unassembled WGS sequence"/>
</dbReference>
<protein>
    <recommendedName>
        <fullName evidence="3">Single-stranded DNA-binding protein</fullName>
    </recommendedName>
</protein>
<evidence type="ECO:0000313" key="1">
    <source>
        <dbReference type="EMBL" id="MCL6422257.1"/>
    </source>
</evidence>
<evidence type="ECO:0008006" key="3">
    <source>
        <dbReference type="Google" id="ProtNLM"/>
    </source>
</evidence>
<proteinExistence type="predicted"/>
<evidence type="ECO:0000313" key="2">
    <source>
        <dbReference type="Proteomes" id="UP001203761"/>
    </source>
</evidence>
<keyword evidence="2" id="KW-1185">Reference proteome</keyword>